<evidence type="ECO:0000256" key="2">
    <source>
        <dbReference type="ARBA" id="ARBA00023239"/>
    </source>
</evidence>
<evidence type="ECO:0000256" key="1">
    <source>
        <dbReference type="ARBA" id="ARBA00022723"/>
    </source>
</evidence>
<dbReference type="STRING" id="574566.I0YLC8"/>
<proteinExistence type="predicted"/>
<dbReference type="GO" id="GO:0046872">
    <property type="term" value="F:metal ion binding"/>
    <property type="evidence" value="ECO:0007669"/>
    <property type="project" value="UniProtKB-KW"/>
</dbReference>
<dbReference type="AlphaFoldDB" id="I0YLC8"/>
<dbReference type="InterPro" id="IPR002762">
    <property type="entry name" value="CbiX-like"/>
</dbReference>
<dbReference type="GO" id="GO:0016829">
    <property type="term" value="F:lyase activity"/>
    <property type="evidence" value="ECO:0007669"/>
    <property type="project" value="UniProtKB-KW"/>
</dbReference>
<sequence length="132" mass="14048">MASAVSSPTADDVAVVLVDHGSKRAEANEMLEEFATLNLSSRQRVEIAHMELAEPSIGTAVSRCASEGFRKIVIAPYFLSRGRHITSDIPALVAEAQKAHPEVECVIAEPIGIDPLMAQVIENRVAGALQSA</sequence>
<gene>
    <name evidence="3" type="ORF">COCSUDRAFT_20050</name>
</gene>
<organism evidence="3 4">
    <name type="scientific">Coccomyxa subellipsoidea (strain C-169)</name>
    <name type="common">Green microalga</name>
    <dbReference type="NCBI Taxonomy" id="574566"/>
    <lineage>
        <taxon>Eukaryota</taxon>
        <taxon>Viridiplantae</taxon>
        <taxon>Chlorophyta</taxon>
        <taxon>core chlorophytes</taxon>
        <taxon>Trebouxiophyceae</taxon>
        <taxon>Trebouxiophyceae incertae sedis</taxon>
        <taxon>Coccomyxaceae</taxon>
        <taxon>Coccomyxa</taxon>
        <taxon>Coccomyxa subellipsoidea</taxon>
    </lineage>
</organism>
<dbReference type="KEGG" id="csl:COCSUDRAFT_20050"/>
<dbReference type="eggNOG" id="ENOG502RXIW">
    <property type="taxonomic scope" value="Eukaryota"/>
</dbReference>
<comment type="caution">
    <text evidence="3">The sequence shown here is derived from an EMBL/GenBank/DDBJ whole genome shotgun (WGS) entry which is preliminary data.</text>
</comment>
<evidence type="ECO:0000313" key="3">
    <source>
        <dbReference type="EMBL" id="EIE19197.1"/>
    </source>
</evidence>
<dbReference type="Gene3D" id="3.40.50.1400">
    <property type="match status" value="1"/>
</dbReference>
<dbReference type="Proteomes" id="UP000007264">
    <property type="component" value="Unassembled WGS sequence"/>
</dbReference>
<dbReference type="GeneID" id="17037127"/>
<protein>
    <submittedName>
        <fullName evidence="3">CbiX-domain-containing protein</fullName>
    </submittedName>
</protein>
<dbReference type="SUPFAM" id="SSF53800">
    <property type="entry name" value="Chelatase"/>
    <property type="match status" value="1"/>
</dbReference>
<dbReference type="InterPro" id="IPR050963">
    <property type="entry name" value="Sirohydro_Cobaltochel/CbiX"/>
</dbReference>
<dbReference type="PANTHER" id="PTHR33542">
    <property type="entry name" value="SIROHYDROCHLORIN FERROCHELATASE, CHLOROPLASTIC"/>
    <property type="match status" value="1"/>
</dbReference>
<dbReference type="OrthoDB" id="3543at2759"/>
<keyword evidence="4" id="KW-1185">Reference proteome</keyword>
<keyword evidence="2" id="KW-0456">Lyase</keyword>
<accession>I0YLC8</accession>
<evidence type="ECO:0000313" key="4">
    <source>
        <dbReference type="Proteomes" id="UP000007264"/>
    </source>
</evidence>
<dbReference type="CDD" id="cd03416">
    <property type="entry name" value="CbiX_SirB_N"/>
    <property type="match status" value="1"/>
</dbReference>
<reference evidence="3 4" key="1">
    <citation type="journal article" date="2012" name="Genome Biol.">
        <title>The genome of the polar eukaryotic microalga coccomyxa subellipsoidea reveals traits of cold adaptation.</title>
        <authorList>
            <person name="Blanc G."/>
            <person name="Agarkova I."/>
            <person name="Grimwood J."/>
            <person name="Kuo A."/>
            <person name="Brueggeman A."/>
            <person name="Dunigan D."/>
            <person name="Gurnon J."/>
            <person name="Ladunga I."/>
            <person name="Lindquist E."/>
            <person name="Lucas S."/>
            <person name="Pangilinan J."/>
            <person name="Proschold T."/>
            <person name="Salamov A."/>
            <person name="Schmutz J."/>
            <person name="Weeks D."/>
            <person name="Yamada T."/>
            <person name="Claverie J.M."/>
            <person name="Grigoriev I."/>
            <person name="Van Etten J."/>
            <person name="Lomsadze A."/>
            <person name="Borodovsky M."/>
        </authorList>
    </citation>
    <scope>NUCLEOTIDE SEQUENCE [LARGE SCALE GENOMIC DNA]</scope>
    <source>
        <strain evidence="3 4">C-169</strain>
    </source>
</reference>
<dbReference type="PANTHER" id="PTHR33542:SF3">
    <property type="entry name" value="SIROHYDROCHLORIN FERROCHELATASE, CHLOROPLASTIC"/>
    <property type="match status" value="1"/>
</dbReference>
<dbReference type="EMBL" id="AGSI01000020">
    <property type="protein sequence ID" value="EIE19197.1"/>
    <property type="molecule type" value="Genomic_DNA"/>
</dbReference>
<dbReference type="Pfam" id="PF01903">
    <property type="entry name" value="CbiX"/>
    <property type="match status" value="1"/>
</dbReference>
<name>I0YLC8_COCSC</name>
<keyword evidence="1" id="KW-0479">Metal-binding</keyword>
<dbReference type="RefSeq" id="XP_005643741.1">
    <property type="nucleotide sequence ID" value="XM_005643684.1"/>
</dbReference>